<dbReference type="AlphaFoldDB" id="A0A2T9JKM6"/>
<evidence type="ECO:0000313" key="2">
    <source>
        <dbReference type="EMBL" id="PVM84243.1"/>
    </source>
</evidence>
<name>A0A2T9JKM6_9CAUL</name>
<dbReference type="Gene3D" id="3.40.50.10610">
    <property type="entry name" value="ABC-type transport auxiliary lipoprotein component"/>
    <property type="match status" value="1"/>
</dbReference>
<dbReference type="EMBL" id="QDKQ01000066">
    <property type="protein sequence ID" value="PVM84243.1"/>
    <property type="molecule type" value="Genomic_DNA"/>
</dbReference>
<sequence>MYRFGTTPPAASKGPPGAMFGVLKAPTVFTRPSAGDRILTTAPGGEAAYVAGARWIAPASVQFDEALSRAFDADPGRARLIGRGEVAKAQMVLRLEVRTFEAAYVNGPKAAPEVIVQVRGVLSRTGDRALVGDQIFEAKVKAADNRVGPIVAAFDEANAKVIGDLVAWINAAGAGLPASE</sequence>
<comment type="caution">
    <text evidence="2">The sequence shown here is derived from an EMBL/GenBank/DDBJ whole genome shotgun (WGS) entry which is preliminary data.</text>
</comment>
<protein>
    <submittedName>
        <fullName evidence="2">ABC transporter</fullName>
    </submittedName>
</protein>
<accession>A0A2T9JKM6</accession>
<dbReference type="Pfam" id="PF03886">
    <property type="entry name" value="ABC_trans_aux"/>
    <property type="match status" value="1"/>
</dbReference>
<dbReference type="SUPFAM" id="SSF159594">
    <property type="entry name" value="XCC0632-like"/>
    <property type="match status" value="1"/>
</dbReference>
<evidence type="ECO:0000313" key="3">
    <source>
        <dbReference type="Proteomes" id="UP000245073"/>
    </source>
</evidence>
<proteinExistence type="predicted"/>
<dbReference type="Proteomes" id="UP000245073">
    <property type="component" value="Unassembled WGS sequence"/>
</dbReference>
<organism evidence="2 3">
    <name type="scientific">Caulobacter endophyticus</name>
    <dbReference type="NCBI Taxonomy" id="2172652"/>
    <lineage>
        <taxon>Bacteria</taxon>
        <taxon>Pseudomonadati</taxon>
        <taxon>Pseudomonadota</taxon>
        <taxon>Alphaproteobacteria</taxon>
        <taxon>Caulobacterales</taxon>
        <taxon>Caulobacteraceae</taxon>
        <taxon>Caulobacter</taxon>
    </lineage>
</organism>
<evidence type="ECO:0000259" key="1">
    <source>
        <dbReference type="Pfam" id="PF03886"/>
    </source>
</evidence>
<dbReference type="OrthoDB" id="7465901at2"/>
<keyword evidence="3" id="KW-1185">Reference proteome</keyword>
<feature type="domain" description="ABC-type transport auxiliary lipoprotein component" evidence="1">
    <location>
        <begin position="36"/>
        <end position="161"/>
    </location>
</feature>
<dbReference type="InterPro" id="IPR005586">
    <property type="entry name" value="ABC_trans_aux"/>
</dbReference>
<gene>
    <name evidence="2" type="ORF">DDF67_19890</name>
</gene>
<reference evidence="2 3" key="1">
    <citation type="submission" date="2018-04" db="EMBL/GenBank/DDBJ databases">
        <title>The genome sequence of Caulobacter sp. 744.</title>
        <authorList>
            <person name="Gao J."/>
            <person name="Sun J."/>
        </authorList>
    </citation>
    <scope>NUCLEOTIDE SEQUENCE [LARGE SCALE GENOMIC DNA]</scope>
    <source>
        <strain evidence="2 3">774</strain>
    </source>
</reference>